<keyword evidence="4" id="KW-0378">Hydrolase</keyword>
<feature type="chain" id="PRO_5034457279" description="Lipase" evidence="12">
    <location>
        <begin position="17"/>
        <end position="465"/>
    </location>
</feature>
<dbReference type="GO" id="GO:0016042">
    <property type="term" value="P:lipid catabolic process"/>
    <property type="evidence" value="ECO:0007669"/>
    <property type="project" value="UniProtKB-UniRule"/>
</dbReference>
<proteinExistence type="inferred from homology"/>
<dbReference type="Gene3D" id="3.40.50.1820">
    <property type="entry name" value="alpha/beta hydrolase"/>
    <property type="match status" value="1"/>
</dbReference>
<keyword evidence="6" id="KW-0843">Virulence</keyword>
<dbReference type="EMBL" id="JABWAD010000061">
    <property type="protein sequence ID" value="KAF6062737.1"/>
    <property type="molecule type" value="Genomic_DNA"/>
</dbReference>
<accession>A0A8H6F0K7</accession>
<dbReference type="GO" id="GO:0005576">
    <property type="term" value="C:extracellular region"/>
    <property type="evidence" value="ECO:0007669"/>
    <property type="project" value="UniProtKB-SubCell"/>
</dbReference>
<keyword evidence="3 12" id="KW-0732">Signal</keyword>
<evidence type="ECO:0000256" key="10">
    <source>
        <dbReference type="ARBA" id="ARBA00023369"/>
    </source>
</evidence>
<dbReference type="PANTHER" id="PTHR34853">
    <property type="match status" value="1"/>
</dbReference>
<dbReference type="SUPFAM" id="SSF53474">
    <property type="entry name" value="alpha/beta-Hydrolases"/>
    <property type="match status" value="1"/>
</dbReference>
<evidence type="ECO:0000313" key="14">
    <source>
        <dbReference type="Proteomes" id="UP000536275"/>
    </source>
</evidence>
<evidence type="ECO:0000256" key="7">
    <source>
        <dbReference type="ARBA" id="ARBA00023098"/>
    </source>
</evidence>
<dbReference type="InterPro" id="IPR005152">
    <property type="entry name" value="Lipase_secreted"/>
</dbReference>
<dbReference type="PIRSF" id="PIRSF029171">
    <property type="entry name" value="Esterase_LipA"/>
    <property type="match status" value="1"/>
</dbReference>
<evidence type="ECO:0000256" key="12">
    <source>
        <dbReference type="PIRNR" id="PIRNR029171"/>
    </source>
</evidence>
<evidence type="ECO:0000256" key="1">
    <source>
        <dbReference type="ARBA" id="ARBA00004613"/>
    </source>
</evidence>
<evidence type="ECO:0000256" key="11">
    <source>
        <dbReference type="ARBA" id="ARBA00043986"/>
    </source>
</evidence>
<keyword evidence="7 12" id="KW-0443">Lipid metabolism</keyword>
<name>A0A8H6F0K7_CANAX</name>
<gene>
    <name evidence="13" type="primary">LIP10</name>
    <name evidence="13" type="ORF">FOB64_005792</name>
</gene>
<dbReference type="InterPro" id="IPR029058">
    <property type="entry name" value="AB_hydrolase_fold"/>
</dbReference>
<comment type="subcellular location">
    <subcellularLocation>
        <location evidence="1">Secreted</location>
    </subcellularLocation>
</comment>
<keyword evidence="2 12" id="KW-0964">Secreted</keyword>
<evidence type="ECO:0000256" key="8">
    <source>
        <dbReference type="ARBA" id="ARBA00023157"/>
    </source>
</evidence>
<reference evidence="13 14" key="1">
    <citation type="submission" date="2020-03" db="EMBL/GenBank/DDBJ databases">
        <title>FDA dAtabase for Regulatory Grade micrObial Sequences (FDA-ARGOS): Supporting development and validation of Infectious Disease Dx tests.</title>
        <authorList>
            <person name="Campos J."/>
            <person name="Goldberg B."/>
            <person name="Tallon L."/>
            <person name="Sadzewicz L."/>
            <person name="Vavikolanu K."/>
            <person name="Mehta A."/>
            <person name="Aluvathingal J."/>
            <person name="Nadendla S."/>
            <person name="Nandy P."/>
            <person name="Geyer C."/>
            <person name="Yan Y."/>
            <person name="Sichtig H."/>
        </authorList>
    </citation>
    <scope>NUCLEOTIDE SEQUENCE [LARGE SCALE GENOMIC DNA]</scope>
    <source>
        <strain evidence="13 14">FDAARGOS_656</strain>
    </source>
</reference>
<evidence type="ECO:0000256" key="9">
    <source>
        <dbReference type="ARBA" id="ARBA00023180"/>
    </source>
</evidence>
<comment type="caution">
    <text evidence="13">The sequence shown here is derived from an EMBL/GenBank/DDBJ whole genome shotgun (WGS) entry which is preliminary data.</text>
</comment>
<feature type="signal peptide" evidence="12">
    <location>
        <begin position="1"/>
        <end position="16"/>
    </location>
</feature>
<protein>
    <recommendedName>
        <fullName evidence="12">Lipase</fullName>
        <ecNumber evidence="12">3.1.1.3</ecNumber>
    </recommendedName>
</protein>
<organism evidence="13 14">
    <name type="scientific">Candida albicans</name>
    <name type="common">Yeast</name>
    <dbReference type="NCBI Taxonomy" id="5476"/>
    <lineage>
        <taxon>Eukaryota</taxon>
        <taxon>Fungi</taxon>
        <taxon>Dikarya</taxon>
        <taxon>Ascomycota</taxon>
        <taxon>Saccharomycotina</taxon>
        <taxon>Pichiomycetes</taxon>
        <taxon>Debaryomycetaceae</taxon>
        <taxon>Candida/Lodderomyces clade</taxon>
        <taxon>Candida</taxon>
    </lineage>
</organism>
<comment type="catalytic activity">
    <reaction evidence="10">
        <text>a triacylglycerol + H2O = a diacylglycerol + a fatty acid + H(+)</text>
        <dbReference type="Rhea" id="RHEA:12044"/>
        <dbReference type="ChEBI" id="CHEBI:15377"/>
        <dbReference type="ChEBI" id="CHEBI:15378"/>
        <dbReference type="ChEBI" id="CHEBI:17855"/>
        <dbReference type="ChEBI" id="CHEBI:18035"/>
        <dbReference type="ChEBI" id="CHEBI:28868"/>
        <dbReference type="EC" id="3.1.1.3"/>
    </reaction>
    <physiologicalReaction direction="left-to-right" evidence="10">
        <dbReference type="Rhea" id="RHEA:12045"/>
    </physiologicalReaction>
</comment>
<evidence type="ECO:0000256" key="2">
    <source>
        <dbReference type="ARBA" id="ARBA00022525"/>
    </source>
</evidence>
<sequence>MKTLLIFLAFLSSIFASLIGLKPPSKDSFYSPPVGFATAKPGDILKIRNTPSAPSSLYLPIVVKNAWQLLIRSEDSFGNPNAFVATLIQPLNANPSKLVSYQSWEDASHIDCSPSYGMQFKSPATTVTTQIDMTLIVPLLQNGYYVIIPDYEGPKSTFTVGRQSGKATLNSIRAALQTGAFSGIKKTAKVALWGYSGGSLATGWAISLQSKYAPELKENLIGAAVGGFATNITAVAEAVDGTVFSGFIPLALNGLANEYPDFKKRLYGEVKLSARSTMEKGSQNCLAASLVGYPMSQYFTGQNRAFEKGWGLLQDEVFNKTIEDNLLLKLDKTYLPQVPVLIYHGTIDEIIPIKDANAQYQIWCDRGIQSLEFAEDLSAGHLAETFTGAPAALSWIDARFSGKPAVNGCQRTIRSSNVLYPGISITIRIYFEGISKTIFGVNLGSGVNADKSISNKFFAYIRKYI</sequence>
<evidence type="ECO:0000256" key="4">
    <source>
        <dbReference type="ARBA" id="ARBA00022801"/>
    </source>
</evidence>
<evidence type="ECO:0000256" key="3">
    <source>
        <dbReference type="ARBA" id="ARBA00022729"/>
    </source>
</evidence>
<dbReference type="PANTHER" id="PTHR34853:SF1">
    <property type="entry name" value="LIPASE 5"/>
    <property type="match status" value="1"/>
</dbReference>
<dbReference type="GO" id="GO:0004806">
    <property type="term" value="F:triacylglycerol lipase activity"/>
    <property type="evidence" value="ECO:0007669"/>
    <property type="project" value="UniProtKB-UniRule"/>
</dbReference>
<dbReference type="Gene3D" id="1.10.260.130">
    <property type="match status" value="1"/>
</dbReference>
<dbReference type="AlphaFoldDB" id="A0A8H6F0K7"/>
<dbReference type="EC" id="3.1.1.3" evidence="12"/>
<comment type="similarity">
    <text evidence="11">Belongs to the AB hydrolase superfamily. Lipase family. Class Lip subfamily.</text>
</comment>
<dbReference type="Pfam" id="PF03583">
    <property type="entry name" value="LIP"/>
    <property type="match status" value="1"/>
</dbReference>
<dbReference type="FunFam" id="1.10.260.130:FF:000001">
    <property type="entry name" value="Lipase 2"/>
    <property type="match status" value="1"/>
</dbReference>
<evidence type="ECO:0000256" key="5">
    <source>
        <dbReference type="ARBA" id="ARBA00022963"/>
    </source>
</evidence>
<keyword evidence="9" id="KW-0325">Glycoprotein</keyword>
<keyword evidence="5 12" id="KW-0442">Lipid degradation</keyword>
<keyword evidence="8" id="KW-1015">Disulfide bond</keyword>
<evidence type="ECO:0000313" key="13">
    <source>
        <dbReference type="EMBL" id="KAF6062737.1"/>
    </source>
</evidence>
<evidence type="ECO:0000256" key="6">
    <source>
        <dbReference type="ARBA" id="ARBA00023026"/>
    </source>
</evidence>
<dbReference type="Proteomes" id="UP000536275">
    <property type="component" value="Unassembled WGS sequence"/>
</dbReference>